<dbReference type="SUPFAM" id="SSF53659">
    <property type="entry name" value="Isocitrate/Isopropylmalate dehydrogenase-like"/>
    <property type="match status" value="1"/>
</dbReference>
<evidence type="ECO:0000313" key="12">
    <source>
        <dbReference type="Proteomes" id="UP000287198"/>
    </source>
</evidence>
<proteinExistence type="inferred from homology"/>
<dbReference type="GO" id="GO:0008615">
    <property type="term" value="P:pyridoxine biosynthetic process"/>
    <property type="evidence" value="ECO:0007669"/>
    <property type="project" value="UniProtKB-UniRule"/>
</dbReference>
<comment type="miscellaneous">
    <text evidence="10">The active site is located at the dimer interface.</text>
</comment>
<comment type="subcellular location">
    <subcellularLocation>
        <location evidence="10">Cytoplasm</location>
    </subcellularLocation>
</comment>
<evidence type="ECO:0000256" key="2">
    <source>
        <dbReference type="ARBA" id="ARBA00022723"/>
    </source>
</evidence>
<feature type="binding site" evidence="10">
    <location>
        <position position="139"/>
    </location>
    <ligand>
        <name>substrate</name>
    </ligand>
</feature>
<evidence type="ECO:0000256" key="7">
    <source>
        <dbReference type="ARBA" id="ARBA00023027"/>
    </source>
</evidence>
<evidence type="ECO:0000256" key="8">
    <source>
        <dbReference type="ARBA" id="ARBA00023096"/>
    </source>
</evidence>
<evidence type="ECO:0000256" key="1">
    <source>
        <dbReference type="ARBA" id="ARBA00022490"/>
    </source>
</evidence>
<feature type="binding site" evidence="10">
    <location>
        <position position="140"/>
    </location>
    <ligand>
        <name>substrate</name>
    </ligand>
</feature>
<dbReference type="GO" id="GO:0005737">
    <property type="term" value="C:cytoplasm"/>
    <property type="evidence" value="ECO:0007669"/>
    <property type="project" value="UniProtKB-SubCell"/>
</dbReference>
<feature type="binding site" evidence="10">
    <location>
        <position position="269"/>
    </location>
    <ligand>
        <name>a divalent metal cation</name>
        <dbReference type="ChEBI" id="CHEBI:60240"/>
        <note>ligand shared between dimeric partners</note>
    </ligand>
</feature>
<evidence type="ECO:0000256" key="3">
    <source>
        <dbReference type="ARBA" id="ARBA00022833"/>
    </source>
</evidence>
<dbReference type="GO" id="GO:0051287">
    <property type="term" value="F:NAD binding"/>
    <property type="evidence" value="ECO:0007669"/>
    <property type="project" value="InterPro"/>
</dbReference>
<dbReference type="EMBL" id="PIPW01000004">
    <property type="protein sequence ID" value="RUO51503.1"/>
    <property type="molecule type" value="Genomic_DNA"/>
</dbReference>
<dbReference type="GO" id="GO:0000287">
    <property type="term" value="F:magnesium ion binding"/>
    <property type="evidence" value="ECO:0007669"/>
    <property type="project" value="UniProtKB-UniRule"/>
</dbReference>
<reference evidence="12" key="1">
    <citation type="journal article" date="2018" name="Front. Microbiol.">
        <title>Genome-Based Analysis Reveals the Taxonomy and Diversity of the Family Idiomarinaceae.</title>
        <authorList>
            <person name="Liu Y."/>
            <person name="Lai Q."/>
            <person name="Shao Z."/>
        </authorList>
    </citation>
    <scope>NUCLEOTIDE SEQUENCE [LARGE SCALE GENOMIC DNA]</scope>
    <source>
        <strain evidence="12">BH195</strain>
    </source>
</reference>
<evidence type="ECO:0000256" key="10">
    <source>
        <dbReference type="HAMAP-Rule" id="MF_00536"/>
    </source>
</evidence>
<dbReference type="GO" id="GO:0050897">
    <property type="term" value="F:cobalt ion binding"/>
    <property type="evidence" value="ECO:0007669"/>
    <property type="project" value="UniProtKB-UniRule"/>
</dbReference>
<feature type="binding site" evidence="10">
    <location>
        <position position="214"/>
    </location>
    <ligand>
        <name>a divalent metal cation</name>
        <dbReference type="ChEBI" id="CHEBI:60240"/>
        <note>ligand shared between dimeric partners</note>
    </ligand>
</feature>
<accession>A0A432XS70</accession>
<keyword evidence="9 10" id="KW-0170">Cobalt</keyword>
<protein>
    <recommendedName>
        <fullName evidence="10">4-hydroxythreonine-4-phosphate dehydrogenase</fullName>
        <ecNumber evidence="10">1.1.1.262</ecNumber>
    </recommendedName>
    <alternativeName>
        <fullName evidence="10">4-(phosphohydroxy)-L-threonine dehydrogenase</fullName>
    </alternativeName>
</protein>
<dbReference type="GO" id="GO:0050570">
    <property type="term" value="F:4-hydroxythreonine-4-phosphate dehydrogenase activity"/>
    <property type="evidence" value="ECO:0007669"/>
    <property type="project" value="UniProtKB-UniRule"/>
</dbReference>
<dbReference type="OrthoDB" id="9801783at2"/>
<comment type="cofactor">
    <cofactor evidence="10">
        <name>Zn(2+)</name>
        <dbReference type="ChEBI" id="CHEBI:29105"/>
    </cofactor>
    <cofactor evidence="10">
        <name>Mg(2+)</name>
        <dbReference type="ChEBI" id="CHEBI:18420"/>
    </cofactor>
    <cofactor evidence="10">
        <name>Co(2+)</name>
        <dbReference type="ChEBI" id="CHEBI:48828"/>
    </cofactor>
    <text evidence="10">Binds 1 divalent metal cation per subunit. Can use ions such as Zn(2+), Mg(2+) or Co(2+).</text>
</comment>
<dbReference type="NCBIfam" id="TIGR00557">
    <property type="entry name" value="pdxA"/>
    <property type="match status" value="1"/>
</dbReference>
<name>A0A432XS70_9GAMM</name>
<comment type="subunit">
    <text evidence="10">Homodimer.</text>
</comment>
<dbReference type="PANTHER" id="PTHR30004:SF5">
    <property type="entry name" value="4-HYDROXYTHREONINE-4-PHOSPHATE DEHYDROGENASE"/>
    <property type="match status" value="1"/>
</dbReference>
<evidence type="ECO:0000256" key="4">
    <source>
        <dbReference type="ARBA" id="ARBA00022842"/>
    </source>
</evidence>
<dbReference type="Pfam" id="PF04166">
    <property type="entry name" value="PdxA"/>
    <property type="match status" value="1"/>
</dbReference>
<dbReference type="Gene3D" id="3.40.718.10">
    <property type="entry name" value="Isopropylmalate Dehydrogenase"/>
    <property type="match status" value="1"/>
</dbReference>
<keyword evidence="1 10" id="KW-0963">Cytoplasm</keyword>
<feature type="binding site" evidence="10">
    <location>
        <position position="277"/>
    </location>
    <ligand>
        <name>substrate</name>
    </ligand>
</feature>
<keyword evidence="6 10" id="KW-0560">Oxidoreductase</keyword>
<evidence type="ECO:0000313" key="11">
    <source>
        <dbReference type="EMBL" id="RUO51503.1"/>
    </source>
</evidence>
<evidence type="ECO:0000256" key="9">
    <source>
        <dbReference type="ARBA" id="ARBA00023285"/>
    </source>
</evidence>
<dbReference type="Proteomes" id="UP000287198">
    <property type="component" value="Unassembled WGS sequence"/>
</dbReference>
<dbReference type="EC" id="1.1.1.262" evidence="10"/>
<dbReference type="UniPathway" id="UPA00244">
    <property type="reaction ID" value="UER00312"/>
</dbReference>
<comment type="pathway">
    <text evidence="10">Cofactor biosynthesis; pyridoxine 5'-phosphate biosynthesis; pyridoxine 5'-phosphate from D-erythrose 4-phosphate: step 4/5.</text>
</comment>
<evidence type="ECO:0000256" key="6">
    <source>
        <dbReference type="ARBA" id="ARBA00023002"/>
    </source>
</evidence>
<dbReference type="PANTHER" id="PTHR30004">
    <property type="entry name" value="4-HYDROXYTHREONINE-4-PHOSPHATE DEHYDROGENASE"/>
    <property type="match status" value="1"/>
</dbReference>
<comment type="similarity">
    <text evidence="10">Belongs to the PdxA family.</text>
</comment>
<dbReference type="InterPro" id="IPR037510">
    <property type="entry name" value="PdxA"/>
</dbReference>
<comment type="caution">
    <text evidence="11">The sequence shown here is derived from an EMBL/GenBank/DDBJ whole genome shotgun (WGS) entry which is preliminary data.</text>
</comment>
<comment type="function">
    <text evidence="10">Catalyzes the NAD(P)-dependent oxidation of 4-(phosphooxy)-L-threonine (HTP) into 2-amino-3-oxo-4-(phosphooxy)butyric acid which spontaneously decarboxylates to form 3-amino-2-oxopropyl phosphate (AHAP).</text>
</comment>
<dbReference type="GO" id="GO:0042823">
    <property type="term" value="P:pyridoxal phosphate biosynthetic process"/>
    <property type="evidence" value="ECO:0007669"/>
    <property type="project" value="UniProtKB-UniRule"/>
</dbReference>
<evidence type="ECO:0000256" key="5">
    <source>
        <dbReference type="ARBA" id="ARBA00022857"/>
    </source>
</evidence>
<dbReference type="AlphaFoldDB" id="A0A432XS70"/>
<keyword evidence="2 10" id="KW-0479">Metal-binding</keyword>
<organism evidence="11 12">
    <name type="scientific">Pseudidiomarina halophila</name>
    <dbReference type="NCBI Taxonomy" id="1449799"/>
    <lineage>
        <taxon>Bacteria</taxon>
        <taxon>Pseudomonadati</taxon>
        <taxon>Pseudomonadota</taxon>
        <taxon>Gammaproteobacteria</taxon>
        <taxon>Alteromonadales</taxon>
        <taxon>Idiomarinaceae</taxon>
        <taxon>Pseudidiomarina</taxon>
    </lineage>
</organism>
<dbReference type="RefSeq" id="WP_126764315.1">
    <property type="nucleotide sequence ID" value="NZ_JBHLTZ010000014.1"/>
</dbReference>
<dbReference type="InterPro" id="IPR005255">
    <property type="entry name" value="PdxA_fam"/>
</dbReference>
<keyword evidence="8 10" id="KW-0664">Pyridoxine biosynthesis</keyword>
<sequence>MSLKRIAYSSGEPAGIGPDIALYLVQQLVQQQWPCELVILGNKQLLQDRAQQLGLVVSCEDYEPSRPPQLWPPGTLLVAEHELAAPVRAGQLEPANSHYVLDLLRHAGEGCMRGEFDAVMTGPVHKGVINDAGIVFSGHTEFFAQLSNTRQVVMMLATEGLRVALVTTHLPLSKVPAAITQPLIESVTEIVASELSLRFQCQRPKLLMCGLNPHAGEQGHLGLEEIEHIAPALRTLQARGIDVSGPWPADTVFQPHYLETADAVIAMYHDQGLPVLKYRGFGNAVNITLGLPFVRTSVDHGTALDKAGTGTIDIGSACYALETALTMVTE</sequence>
<dbReference type="GO" id="GO:0008270">
    <property type="term" value="F:zinc ion binding"/>
    <property type="evidence" value="ECO:0007669"/>
    <property type="project" value="UniProtKB-UniRule"/>
</dbReference>
<feature type="binding site" evidence="10">
    <location>
        <position position="295"/>
    </location>
    <ligand>
        <name>substrate</name>
    </ligand>
</feature>
<keyword evidence="7 10" id="KW-0520">NAD</keyword>
<dbReference type="HAMAP" id="MF_00536">
    <property type="entry name" value="PdxA"/>
    <property type="match status" value="1"/>
</dbReference>
<feature type="binding site" evidence="10">
    <location>
        <position position="169"/>
    </location>
    <ligand>
        <name>a divalent metal cation</name>
        <dbReference type="ChEBI" id="CHEBI:60240"/>
        <note>ligand shared between dimeric partners</note>
    </ligand>
</feature>
<keyword evidence="5 10" id="KW-0521">NADP</keyword>
<feature type="binding site" evidence="10">
    <location>
        <position position="286"/>
    </location>
    <ligand>
        <name>substrate</name>
    </ligand>
</feature>
<keyword evidence="4 10" id="KW-0460">Magnesium</keyword>
<comment type="catalytic activity">
    <reaction evidence="10">
        <text>4-(phosphooxy)-L-threonine + NAD(+) = 3-amino-2-oxopropyl phosphate + CO2 + NADH</text>
        <dbReference type="Rhea" id="RHEA:32275"/>
        <dbReference type="ChEBI" id="CHEBI:16526"/>
        <dbReference type="ChEBI" id="CHEBI:57279"/>
        <dbReference type="ChEBI" id="CHEBI:57540"/>
        <dbReference type="ChEBI" id="CHEBI:57945"/>
        <dbReference type="ChEBI" id="CHEBI:58452"/>
        <dbReference type="EC" id="1.1.1.262"/>
    </reaction>
</comment>
<keyword evidence="12" id="KW-1185">Reference proteome</keyword>
<gene>
    <name evidence="10 11" type="primary">pdxA</name>
    <name evidence="11" type="ORF">CWI69_10980</name>
</gene>
<keyword evidence="3 10" id="KW-0862">Zinc</keyword>